<evidence type="ECO:0000256" key="6">
    <source>
        <dbReference type="ARBA" id="ARBA00022786"/>
    </source>
</evidence>
<feature type="domain" description="Glyceraldehyde 3-phosphate dehydrogenase NAD(P) binding" evidence="10">
    <location>
        <begin position="81"/>
        <end position="194"/>
    </location>
</feature>
<dbReference type="Gene3D" id="3.40.50.720">
    <property type="entry name" value="NAD(P)-binding Rossmann-like Domain"/>
    <property type="match status" value="1"/>
</dbReference>
<protein>
    <recommendedName>
        <fullName evidence="10">Glyceraldehyde 3-phosphate dehydrogenase NAD(P) binding domain-containing protein</fullName>
    </recommendedName>
</protein>
<comment type="caution">
    <text evidence="11">The sequence shown here is derived from an EMBL/GenBank/DDBJ whole genome shotgun (WGS) entry which is preliminary data.</text>
</comment>
<dbReference type="Gene3D" id="2.20.28.10">
    <property type="match status" value="1"/>
</dbReference>
<reference evidence="12" key="1">
    <citation type="journal article" date="2016" name="Nature">
        <title>The genome of the seagrass Zostera marina reveals angiosperm adaptation to the sea.</title>
        <authorList>
            <person name="Olsen J.L."/>
            <person name="Rouze P."/>
            <person name="Verhelst B."/>
            <person name="Lin Y.-C."/>
            <person name="Bayer T."/>
            <person name="Collen J."/>
            <person name="Dattolo E."/>
            <person name="De Paoli E."/>
            <person name="Dittami S."/>
            <person name="Maumus F."/>
            <person name="Michel G."/>
            <person name="Kersting A."/>
            <person name="Lauritano C."/>
            <person name="Lohaus R."/>
            <person name="Toepel M."/>
            <person name="Tonon T."/>
            <person name="Vanneste K."/>
            <person name="Amirebrahimi M."/>
            <person name="Brakel J."/>
            <person name="Bostroem C."/>
            <person name="Chovatia M."/>
            <person name="Grimwood J."/>
            <person name="Jenkins J.W."/>
            <person name="Jueterbock A."/>
            <person name="Mraz A."/>
            <person name="Stam W.T."/>
            <person name="Tice H."/>
            <person name="Bornberg-Bauer E."/>
            <person name="Green P.J."/>
            <person name="Pearson G.A."/>
            <person name="Procaccini G."/>
            <person name="Duarte C.M."/>
            <person name="Schmutz J."/>
            <person name="Reusch T.B.H."/>
            <person name="Van de Peer Y."/>
        </authorList>
    </citation>
    <scope>NUCLEOTIDE SEQUENCE [LARGE SCALE GENOMIC DNA]</scope>
    <source>
        <strain evidence="12">cv. Finnish</strain>
    </source>
</reference>
<keyword evidence="4" id="KW-0479">Metal-binding</keyword>
<evidence type="ECO:0000256" key="4">
    <source>
        <dbReference type="ARBA" id="ARBA00022723"/>
    </source>
</evidence>
<dbReference type="PANTHER" id="PTHR10836">
    <property type="entry name" value="GLYCERALDEHYDE 3-PHOSPHATE DEHYDROGENASE"/>
    <property type="match status" value="1"/>
</dbReference>
<keyword evidence="5" id="KW-0863">Zinc-finger</keyword>
<dbReference type="GO" id="GO:0051287">
    <property type="term" value="F:NAD binding"/>
    <property type="evidence" value="ECO:0007669"/>
    <property type="project" value="InterPro"/>
</dbReference>
<evidence type="ECO:0000256" key="1">
    <source>
        <dbReference type="ARBA" id="ARBA00004123"/>
    </source>
</evidence>
<dbReference type="AlphaFoldDB" id="A0A0K9Q0B3"/>
<dbReference type="SUPFAM" id="SSF51735">
    <property type="entry name" value="NAD(P)-binding Rossmann-fold domains"/>
    <property type="match status" value="1"/>
</dbReference>
<sequence>MAYSALIGSSTAFVGNSHERASDRFKVSYGNGTRLDFCRIGSSLRNASSLQKSSVRRFQHVRATVTEVPPTVQKLSNKEKIKVGINGFGRIGRLILRIATTRDDMEVVAVNDPFIDAKYMAYMLKYDSTHGIFNGTIKVVDDSTLEINGKNIIAVWILCNDCNGSSEVFFHILGFKCNQCDSYNTRTIASPAVP</sequence>
<evidence type="ECO:0000256" key="2">
    <source>
        <dbReference type="ARBA" id="ARBA00004906"/>
    </source>
</evidence>
<dbReference type="STRING" id="29655.A0A0K9Q0B3"/>
<dbReference type="Pfam" id="PF00044">
    <property type="entry name" value="Gp_dh_N"/>
    <property type="match status" value="1"/>
</dbReference>
<dbReference type="OrthoDB" id="1152826at2759"/>
<dbReference type="GO" id="GO:0005634">
    <property type="term" value="C:nucleus"/>
    <property type="evidence" value="ECO:0007669"/>
    <property type="project" value="UniProtKB-SubCell"/>
</dbReference>
<dbReference type="InterPro" id="IPR036291">
    <property type="entry name" value="NAD(P)-bd_dom_sf"/>
</dbReference>
<dbReference type="Pfam" id="PF14599">
    <property type="entry name" value="zinc_ribbon_6"/>
    <property type="match status" value="1"/>
</dbReference>
<evidence type="ECO:0000256" key="8">
    <source>
        <dbReference type="ARBA" id="ARBA00023002"/>
    </source>
</evidence>
<dbReference type="GO" id="GO:0008270">
    <property type="term" value="F:zinc ion binding"/>
    <property type="evidence" value="ECO:0007669"/>
    <property type="project" value="UniProtKB-KW"/>
</dbReference>
<proteinExistence type="inferred from homology"/>
<dbReference type="EMBL" id="LFYR01000513">
    <property type="protein sequence ID" value="KMZ73942.1"/>
    <property type="molecule type" value="Genomic_DNA"/>
</dbReference>
<evidence type="ECO:0000313" key="11">
    <source>
        <dbReference type="EMBL" id="KMZ73942.1"/>
    </source>
</evidence>
<dbReference type="InterPro" id="IPR020831">
    <property type="entry name" value="GlycerAld/Erythrose_P_DH"/>
</dbReference>
<name>A0A0K9Q0B3_ZOSMR</name>
<keyword evidence="12" id="KW-1185">Reference proteome</keyword>
<keyword evidence="6" id="KW-0833">Ubl conjugation pathway</keyword>
<accession>A0A0K9Q0B3</accession>
<dbReference type="InterPro" id="IPR039512">
    <property type="entry name" value="RCHY1_zinc-ribbon"/>
</dbReference>
<evidence type="ECO:0000313" key="12">
    <source>
        <dbReference type="Proteomes" id="UP000036987"/>
    </source>
</evidence>
<evidence type="ECO:0000256" key="5">
    <source>
        <dbReference type="ARBA" id="ARBA00022771"/>
    </source>
</evidence>
<comment type="pathway">
    <text evidence="2">Protein modification; protein ubiquitination.</text>
</comment>
<comment type="subcellular location">
    <subcellularLocation>
        <location evidence="1">Nucleus</location>
    </subcellularLocation>
</comment>
<organism evidence="11 12">
    <name type="scientific">Zostera marina</name>
    <name type="common">Eelgrass</name>
    <dbReference type="NCBI Taxonomy" id="29655"/>
    <lineage>
        <taxon>Eukaryota</taxon>
        <taxon>Viridiplantae</taxon>
        <taxon>Streptophyta</taxon>
        <taxon>Embryophyta</taxon>
        <taxon>Tracheophyta</taxon>
        <taxon>Spermatophyta</taxon>
        <taxon>Magnoliopsida</taxon>
        <taxon>Liliopsida</taxon>
        <taxon>Zosteraceae</taxon>
        <taxon>Zostera</taxon>
    </lineage>
</organism>
<keyword evidence="8" id="KW-0560">Oxidoreductase</keyword>
<evidence type="ECO:0000256" key="9">
    <source>
        <dbReference type="ARBA" id="ARBA00023242"/>
    </source>
</evidence>
<dbReference type="SMART" id="SM00846">
    <property type="entry name" value="Gp_dh_N"/>
    <property type="match status" value="1"/>
</dbReference>
<evidence type="ECO:0000256" key="7">
    <source>
        <dbReference type="ARBA" id="ARBA00022833"/>
    </source>
</evidence>
<dbReference type="GO" id="GO:0016620">
    <property type="term" value="F:oxidoreductase activity, acting on the aldehyde or oxo group of donors, NAD or NADP as acceptor"/>
    <property type="evidence" value="ECO:0007669"/>
    <property type="project" value="InterPro"/>
</dbReference>
<gene>
    <name evidence="11" type="ORF">ZOSMA_139G00200</name>
</gene>
<keyword evidence="7" id="KW-0862">Zinc</keyword>
<dbReference type="PANTHER" id="PTHR10836:SF76">
    <property type="entry name" value="GLYCERALDEHYDE-3-PHOSPHATE DEHYDROGENASE-RELATED"/>
    <property type="match status" value="1"/>
</dbReference>
<dbReference type="Proteomes" id="UP000036987">
    <property type="component" value="Unassembled WGS sequence"/>
</dbReference>
<evidence type="ECO:0000259" key="10">
    <source>
        <dbReference type="SMART" id="SM00846"/>
    </source>
</evidence>
<comment type="similarity">
    <text evidence="3">Belongs to the glyceraldehyde-3-phosphate dehydrogenase family.</text>
</comment>
<dbReference type="InterPro" id="IPR020828">
    <property type="entry name" value="GlycerAld_3-P_DH_NAD(P)-bd"/>
</dbReference>
<evidence type="ECO:0000256" key="3">
    <source>
        <dbReference type="ARBA" id="ARBA00007406"/>
    </source>
</evidence>
<dbReference type="FunFam" id="2.20.28.10:FF:000009">
    <property type="entry name" value="RING finger and CHY zinc finger domain-containing protein 1"/>
    <property type="match status" value="1"/>
</dbReference>
<keyword evidence="9" id="KW-0539">Nucleus</keyword>